<reference evidence="2" key="1">
    <citation type="submission" date="2023-07" db="EMBL/GenBank/DDBJ databases">
        <title>Sorghum-associated microbial communities from plants grown in Nebraska, USA.</title>
        <authorList>
            <person name="Schachtman D."/>
        </authorList>
    </citation>
    <scope>NUCLEOTIDE SEQUENCE</scope>
    <source>
        <strain evidence="2">DS3315</strain>
    </source>
</reference>
<dbReference type="Proteomes" id="UP001224845">
    <property type="component" value="Unassembled WGS sequence"/>
</dbReference>
<evidence type="ECO:0000313" key="2">
    <source>
        <dbReference type="EMBL" id="MDP9971287.1"/>
    </source>
</evidence>
<proteinExistence type="predicted"/>
<gene>
    <name evidence="2" type="ORF">J2W39_002524</name>
</gene>
<dbReference type="RefSeq" id="WP_018903152.1">
    <property type="nucleotide sequence ID" value="NZ_CP157636.1"/>
</dbReference>
<keyword evidence="1" id="KW-1133">Transmembrane helix</keyword>
<keyword evidence="1" id="KW-0812">Transmembrane</keyword>
<organism evidence="2 3">
    <name type="scientific">Variovorax paradoxus</name>
    <dbReference type="NCBI Taxonomy" id="34073"/>
    <lineage>
        <taxon>Bacteria</taxon>
        <taxon>Pseudomonadati</taxon>
        <taxon>Pseudomonadota</taxon>
        <taxon>Betaproteobacteria</taxon>
        <taxon>Burkholderiales</taxon>
        <taxon>Comamonadaceae</taxon>
        <taxon>Variovorax</taxon>
    </lineage>
</organism>
<dbReference type="AlphaFoldDB" id="A0AAW8EGV7"/>
<dbReference type="EMBL" id="JAUSRV010000006">
    <property type="protein sequence ID" value="MDP9971287.1"/>
    <property type="molecule type" value="Genomic_DNA"/>
</dbReference>
<comment type="caution">
    <text evidence="2">The sequence shown here is derived from an EMBL/GenBank/DDBJ whole genome shotgun (WGS) entry which is preliminary data.</text>
</comment>
<feature type="transmembrane region" description="Helical" evidence="1">
    <location>
        <begin position="12"/>
        <end position="32"/>
    </location>
</feature>
<sequence length="58" mass="6244">MFKSFLREEGGAQVVEYALAIAVISILLIITLRPLTTGAGLSDFIELVRTCLGGEECD</sequence>
<name>A0AAW8EGV7_VARPD</name>
<protein>
    <submittedName>
        <fullName evidence="2">Pilus assembly protein Flp/PilA</fullName>
    </submittedName>
</protein>
<evidence type="ECO:0000256" key="1">
    <source>
        <dbReference type="SAM" id="Phobius"/>
    </source>
</evidence>
<evidence type="ECO:0000313" key="3">
    <source>
        <dbReference type="Proteomes" id="UP001224845"/>
    </source>
</evidence>
<keyword evidence="1" id="KW-0472">Membrane</keyword>
<accession>A0AAW8EGV7</accession>